<dbReference type="Proteomes" id="UP001501319">
    <property type="component" value="Unassembled WGS sequence"/>
</dbReference>
<keyword evidence="2" id="KW-1185">Reference proteome</keyword>
<gene>
    <name evidence="1" type="ORF">GCM10009744_12460</name>
</gene>
<evidence type="ECO:0000313" key="2">
    <source>
        <dbReference type="Proteomes" id="UP001501319"/>
    </source>
</evidence>
<sequence length="72" mass="7226">MYAEDSARDGATKEEAGLVLVAGIGDETAVLGAIKLVGQLGSRVADPRPPDLDVHRPASAVSTAQVIASALG</sequence>
<evidence type="ECO:0000313" key="1">
    <source>
        <dbReference type="EMBL" id="GAA1626120.1"/>
    </source>
</evidence>
<organism evidence="1 2">
    <name type="scientific">Kribbella alba</name>
    <dbReference type="NCBI Taxonomy" id="190197"/>
    <lineage>
        <taxon>Bacteria</taxon>
        <taxon>Bacillati</taxon>
        <taxon>Actinomycetota</taxon>
        <taxon>Actinomycetes</taxon>
        <taxon>Propionibacteriales</taxon>
        <taxon>Kribbellaceae</taxon>
        <taxon>Kribbella</taxon>
    </lineage>
</organism>
<reference evidence="2" key="1">
    <citation type="journal article" date="2019" name="Int. J. Syst. Evol. Microbiol.">
        <title>The Global Catalogue of Microorganisms (GCM) 10K type strain sequencing project: providing services to taxonomists for standard genome sequencing and annotation.</title>
        <authorList>
            <consortium name="The Broad Institute Genomics Platform"/>
            <consortium name="The Broad Institute Genome Sequencing Center for Infectious Disease"/>
            <person name="Wu L."/>
            <person name="Ma J."/>
        </authorList>
    </citation>
    <scope>NUCLEOTIDE SEQUENCE [LARGE SCALE GENOMIC DNA]</scope>
    <source>
        <strain evidence="2">JCM 14306</strain>
    </source>
</reference>
<proteinExistence type="predicted"/>
<dbReference type="EMBL" id="BAAANE010000003">
    <property type="protein sequence ID" value="GAA1626120.1"/>
    <property type="molecule type" value="Genomic_DNA"/>
</dbReference>
<protein>
    <submittedName>
        <fullName evidence="1">Uncharacterized protein</fullName>
    </submittedName>
</protein>
<name>A0ABP4QYS0_9ACTN</name>
<comment type="caution">
    <text evidence="1">The sequence shown here is derived from an EMBL/GenBank/DDBJ whole genome shotgun (WGS) entry which is preliminary data.</text>
</comment>
<accession>A0ABP4QYS0</accession>